<dbReference type="Proteomes" id="UP000316079">
    <property type="component" value="Unassembled WGS sequence"/>
</dbReference>
<dbReference type="STRING" id="623744.A0A553PVP6"/>
<evidence type="ECO:0000313" key="12">
    <source>
        <dbReference type="Proteomes" id="UP000316079"/>
    </source>
</evidence>
<evidence type="ECO:0000256" key="4">
    <source>
        <dbReference type="ARBA" id="ARBA00022679"/>
    </source>
</evidence>
<dbReference type="InterPro" id="IPR011009">
    <property type="entry name" value="Kinase-like_dom_sf"/>
</dbReference>
<evidence type="ECO:0000313" key="11">
    <source>
        <dbReference type="EMBL" id="TRY81746.1"/>
    </source>
</evidence>
<dbReference type="EMBL" id="SRMA01026599">
    <property type="protein sequence ID" value="TRY81746.1"/>
    <property type="molecule type" value="Genomic_DNA"/>
</dbReference>
<comment type="caution">
    <text evidence="11">The sequence shown here is derived from an EMBL/GenBank/DDBJ whole genome shotgun (WGS) entry which is preliminary data.</text>
</comment>
<dbReference type="GO" id="GO:0043066">
    <property type="term" value="P:negative regulation of apoptotic process"/>
    <property type="evidence" value="ECO:0007669"/>
    <property type="project" value="TreeGrafter"/>
</dbReference>
<gene>
    <name evidence="11" type="ORF">DNTS_031659</name>
</gene>
<evidence type="ECO:0000256" key="8">
    <source>
        <dbReference type="ARBA" id="ARBA00047899"/>
    </source>
</evidence>
<keyword evidence="4" id="KW-0808">Transferase</keyword>
<evidence type="ECO:0000256" key="5">
    <source>
        <dbReference type="ARBA" id="ARBA00022741"/>
    </source>
</evidence>
<dbReference type="GO" id="GO:0005737">
    <property type="term" value="C:cytoplasm"/>
    <property type="evidence" value="ECO:0007669"/>
    <property type="project" value="TreeGrafter"/>
</dbReference>
<reference evidence="11 12" key="1">
    <citation type="journal article" date="2019" name="Sci. Data">
        <title>Hybrid genome assembly and annotation of Danionella translucida.</title>
        <authorList>
            <person name="Kadobianskyi M."/>
            <person name="Schulze L."/>
            <person name="Schuelke M."/>
            <person name="Judkewitz B."/>
        </authorList>
    </citation>
    <scope>NUCLEOTIDE SEQUENCE [LARGE SCALE GENOMIC DNA]</scope>
    <source>
        <strain evidence="11 12">Bolton</strain>
    </source>
</reference>
<evidence type="ECO:0000256" key="2">
    <source>
        <dbReference type="ARBA" id="ARBA00012513"/>
    </source>
</evidence>
<dbReference type="InterPro" id="IPR000719">
    <property type="entry name" value="Prot_kinase_dom"/>
</dbReference>
<protein>
    <recommendedName>
        <fullName evidence="2">non-specific serine/threonine protein kinase</fullName>
        <ecNumber evidence="2">2.7.11.1</ecNumber>
    </recommendedName>
</protein>
<dbReference type="PROSITE" id="PS50011">
    <property type="entry name" value="PROTEIN_KINASE_DOM"/>
    <property type="match status" value="1"/>
</dbReference>
<feature type="domain" description="Protein kinase" evidence="10">
    <location>
        <begin position="73"/>
        <end position="416"/>
    </location>
</feature>
<dbReference type="GO" id="GO:0007346">
    <property type="term" value="P:regulation of mitotic cell cycle"/>
    <property type="evidence" value="ECO:0007669"/>
    <property type="project" value="TreeGrafter"/>
</dbReference>
<dbReference type="AlphaFoldDB" id="A0A553PVP6"/>
<evidence type="ECO:0000256" key="6">
    <source>
        <dbReference type="ARBA" id="ARBA00022777"/>
    </source>
</evidence>
<evidence type="ECO:0000259" key="10">
    <source>
        <dbReference type="PROSITE" id="PS50011"/>
    </source>
</evidence>
<keyword evidence="3" id="KW-0723">Serine/threonine-protein kinase</keyword>
<dbReference type="PANTHER" id="PTHR22984:SF11">
    <property type="entry name" value="AURORA KINASE-RELATED"/>
    <property type="match status" value="1"/>
</dbReference>
<dbReference type="Gene3D" id="3.30.200.20">
    <property type="entry name" value="Phosphorylase Kinase, domain 1"/>
    <property type="match status" value="2"/>
</dbReference>
<sequence>MISAASDVGAKELLGEQIRSVLYTPGPSSSSSSEDASSSSAQGSASLCRVASLSSLQLRDGNTLLYEVKSCRYVIGKKLNERDHAGVFKGVRREDNTKIALKVSCKANIIYSRIEGHSEAVPLEIKLLTLANQKPRIPQIAELLDWRPDTDDYTMVLERPSFCTYSPPIGKSGPTMTSPKVKRPECCELLCSLLRRNQRKHLHMIKVCQHNWFKALYYEQDGPEIIEINSCSYKVILKIGNGGFGSIFKAVALKVADRTDIEYMRMEDHSDPVPSEVALQILANKGPRAPQILQLLDWELKSDRYIMVLDCPPFSENLSLQSDFHLFLSGTRDYTPPEFKENGNYYGKPATVWSLWILLFFLVTGEYPSPTDLKRLAENSWTYFDYSNECCKHLCSLLERDPEKRCELQNISDHAW</sequence>
<dbReference type="InterPro" id="IPR051138">
    <property type="entry name" value="PIM_Ser/Thr_kinase"/>
</dbReference>
<dbReference type="OrthoDB" id="9984829at2759"/>
<dbReference type="Pfam" id="PF00069">
    <property type="entry name" value="Pkinase"/>
    <property type="match status" value="1"/>
</dbReference>
<evidence type="ECO:0000256" key="1">
    <source>
        <dbReference type="ARBA" id="ARBA00005505"/>
    </source>
</evidence>
<dbReference type="GO" id="GO:0005524">
    <property type="term" value="F:ATP binding"/>
    <property type="evidence" value="ECO:0007669"/>
    <property type="project" value="UniProtKB-KW"/>
</dbReference>
<dbReference type="GO" id="GO:0004674">
    <property type="term" value="F:protein serine/threonine kinase activity"/>
    <property type="evidence" value="ECO:0007669"/>
    <property type="project" value="UniProtKB-KW"/>
</dbReference>
<dbReference type="SUPFAM" id="SSF56112">
    <property type="entry name" value="Protein kinase-like (PK-like)"/>
    <property type="match status" value="2"/>
</dbReference>
<keyword evidence="7" id="KW-0067">ATP-binding</keyword>
<keyword evidence="5" id="KW-0547">Nucleotide-binding</keyword>
<comment type="similarity">
    <text evidence="1">Belongs to the protein kinase superfamily. CAMK Ser/Thr protein kinase family. PIM subfamily.</text>
</comment>
<proteinExistence type="inferred from homology"/>
<keyword evidence="12" id="KW-1185">Reference proteome</keyword>
<keyword evidence="6" id="KW-0418">Kinase</keyword>
<name>A0A553PVP6_9TELE</name>
<evidence type="ECO:0000256" key="3">
    <source>
        <dbReference type="ARBA" id="ARBA00022527"/>
    </source>
</evidence>
<comment type="catalytic activity">
    <reaction evidence="8">
        <text>L-threonyl-[protein] + ATP = O-phospho-L-threonyl-[protein] + ADP + H(+)</text>
        <dbReference type="Rhea" id="RHEA:46608"/>
        <dbReference type="Rhea" id="RHEA-COMP:11060"/>
        <dbReference type="Rhea" id="RHEA-COMP:11605"/>
        <dbReference type="ChEBI" id="CHEBI:15378"/>
        <dbReference type="ChEBI" id="CHEBI:30013"/>
        <dbReference type="ChEBI" id="CHEBI:30616"/>
        <dbReference type="ChEBI" id="CHEBI:61977"/>
        <dbReference type="ChEBI" id="CHEBI:456216"/>
        <dbReference type="EC" id="2.7.11.1"/>
    </reaction>
</comment>
<comment type="catalytic activity">
    <reaction evidence="9">
        <text>L-seryl-[protein] + ATP = O-phospho-L-seryl-[protein] + ADP + H(+)</text>
        <dbReference type="Rhea" id="RHEA:17989"/>
        <dbReference type="Rhea" id="RHEA-COMP:9863"/>
        <dbReference type="Rhea" id="RHEA-COMP:11604"/>
        <dbReference type="ChEBI" id="CHEBI:15378"/>
        <dbReference type="ChEBI" id="CHEBI:29999"/>
        <dbReference type="ChEBI" id="CHEBI:30616"/>
        <dbReference type="ChEBI" id="CHEBI:83421"/>
        <dbReference type="ChEBI" id="CHEBI:456216"/>
        <dbReference type="EC" id="2.7.11.1"/>
    </reaction>
</comment>
<organism evidence="11 12">
    <name type="scientific">Danionella cerebrum</name>
    <dbReference type="NCBI Taxonomy" id="2873325"/>
    <lineage>
        <taxon>Eukaryota</taxon>
        <taxon>Metazoa</taxon>
        <taxon>Chordata</taxon>
        <taxon>Craniata</taxon>
        <taxon>Vertebrata</taxon>
        <taxon>Euteleostomi</taxon>
        <taxon>Actinopterygii</taxon>
        <taxon>Neopterygii</taxon>
        <taxon>Teleostei</taxon>
        <taxon>Ostariophysi</taxon>
        <taxon>Cypriniformes</taxon>
        <taxon>Danionidae</taxon>
        <taxon>Danioninae</taxon>
        <taxon>Danionella</taxon>
    </lineage>
</organism>
<accession>A0A553PVP6</accession>
<dbReference type="Gene3D" id="1.10.510.10">
    <property type="entry name" value="Transferase(Phosphotransferase) domain 1"/>
    <property type="match status" value="1"/>
</dbReference>
<dbReference type="PANTHER" id="PTHR22984">
    <property type="entry name" value="SERINE/THREONINE-PROTEIN KINASE PIM"/>
    <property type="match status" value="1"/>
</dbReference>
<dbReference type="SMART" id="SM00220">
    <property type="entry name" value="S_TKc"/>
    <property type="match status" value="1"/>
</dbReference>
<dbReference type="EC" id="2.7.11.1" evidence="2"/>
<evidence type="ECO:0000256" key="7">
    <source>
        <dbReference type="ARBA" id="ARBA00022840"/>
    </source>
</evidence>
<evidence type="ECO:0000256" key="9">
    <source>
        <dbReference type="ARBA" id="ARBA00048679"/>
    </source>
</evidence>